<name>A0ABQ8UGS1_9EUKA</name>
<accession>A0ABQ8UGS1</accession>
<keyword evidence="3" id="KW-0819">tRNA processing</keyword>
<evidence type="ECO:0000256" key="1">
    <source>
        <dbReference type="ARBA" id="ARBA00001947"/>
    </source>
</evidence>
<evidence type="ECO:0000256" key="5">
    <source>
        <dbReference type="ARBA" id="ARBA00022723"/>
    </source>
</evidence>
<evidence type="ECO:0000256" key="2">
    <source>
        <dbReference type="ARBA" id="ARBA00011738"/>
    </source>
</evidence>
<evidence type="ECO:0000256" key="4">
    <source>
        <dbReference type="ARBA" id="ARBA00022722"/>
    </source>
</evidence>
<evidence type="ECO:0000313" key="11">
    <source>
        <dbReference type="Proteomes" id="UP001141327"/>
    </source>
</evidence>
<keyword evidence="4" id="KW-0540">Nuclease</keyword>
<evidence type="ECO:0000256" key="7">
    <source>
        <dbReference type="ARBA" id="ARBA00022801"/>
    </source>
</evidence>
<evidence type="ECO:0000256" key="3">
    <source>
        <dbReference type="ARBA" id="ARBA00022694"/>
    </source>
</evidence>
<evidence type="ECO:0000256" key="6">
    <source>
        <dbReference type="ARBA" id="ARBA00022759"/>
    </source>
</evidence>
<feature type="compositionally biased region" description="Low complexity" evidence="9">
    <location>
        <begin position="360"/>
        <end position="380"/>
    </location>
</feature>
<dbReference type="InterPro" id="IPR036866">
    <property type="entry name" value="RibonucZ/Hydroxyglut_hydro"/>
</dbReference>
<dbReference type="PANTHER" id="PTHR46018:SF2">
    <property type="entry name" value="ZINC PHOSPHODIESTERASE ELAC PROTEIN 1"/>
    <property type="match status" value="1"/>
</dbReference>
<evidence type="ECO:0000256" key="8">
    <source>
        <dbReference type="ARBA" id="ARBA00022833"/>
    </source>
</evidence>
<feature type="region of interest" description="Disordered" evidence="9">
    <location>
        <begin position="339"/>
        <end position="417"/>
    </location>
</feature>
<comment type="cofactor">
    <cofactor evidence="1">
        <name>Zn(2+)</name>
        <dbReference type="ChEBI" id="CHEBI:29105"/>
    </cofactor>
</comment>
<evidence type="ECO:0000313" key="10">
    <source>
        <dbReference type="EMBL" id="KAJ4457353.1"/>
    </source>
</evidence>
<keyword evidence="7" id="KW-0378">Hydrolase</keyword>
<protein>
    <submittedName>
        <fullName evidence="10">Zinc phosphodiesterase ELAC protein 1</fullName>
    </submittedName>
</protein>
<reference evidence="10" key="1">
    <citation type="journal article" date="2022" name="bioRxiv">
        <title>Genomics of Preaxostyla Flagellates Illuminates Evolutionary Transitions and the Path Towards Mitochondrial Loss.</title>
        <authorList>
            <person name="Novak L.V.F."/>
            <person name="Treitli S.C."/>
            <person name="Pyrih J."/>
            <person name="Halakuc P."/>
            <person name="Pipaliya S.V."/>
            <person name="Vacek V."/>
            <person name="Brzon O."/>
            <person name="Soukal P."/>
            <person name="Eme L."/>
            <person name="Dacks J.B."/>
            <person name="Karnkowska A."/>
            <person name="Elias M."/>
            <person name="Hampl V."/>
        </authorList>
    </citation>
    <scope>NUCLEOTIDE SEQUENCE</scope>
    <source>
        <strain evidence="10">RCP-MX</strain>
    </source>
</reference>
<keyword evidence="6" id="KW-0255">Endonuclease</keyword>
<sequence length="449" mass="47057">MDITFLGTSAGLPTKSRFCSSLALRLEDGTTYLVDCGEGAQIQVHHSENIRFARIERIFLTHLHGDHIFGLPGFLSTVFNQKAADLWVYGPPGLSAFISATLALTSSGFENPERLHIIELASDPTPVLPEFPRRFPVDQRLPGPTGTWVLPETSVDGVEVEAVRVIHGGMYALGYIFREHERPGKFDVATATQRGLKPGPLYSKLKAGQSVTLPDGTTLNPEDVVGPPTPGRTVVIIGDTNDPSAISAALHARAGVPDTDLPLGTVDCLVHEATMNDALKDKAVDYGHSTAGDSFAHGCSDIRAVSSTSLVFVYSLSAPTPAAAAAAAAAPAAAPTPVAATSAAAPTPEPKKKEKKSKQPTLPTSESPAPAAEPAVPTPKEASKKKDKKEKKTEKTPAVAAAAPAAPEGAAEGPAWVPADVQAEAQRTACPETRVVCSVDLMCVGIPRR</sequence>
<keyword evidence="11" id="KW-1185">Reference proteome</keyword>
<dbReference type="PANTHER" id="PTHR46018">
    <property type="entry name" value="ZINC PHOSPHODIESTERASE ELAC PROTEIN 1"/>
    <property type="match status" value="1"/>
</dbReference>
<evidence type="ECO:0000256" key="9">
    <source>
        <dbReference type="SAM" id="MobiDB-lite"/>
    </source>
</evidence>
<organism evidence="10 11">
    <name type="scientific">Paratrimastix pyriformis</name>
    <dbReference type="NCBI Taxonomy" id="342808"/>
    <lineage>
        <taxon>Eukaryota</taxon>
        <taxon>Metamonada</taxon>
        <taxon>Preaxostyla</taxon>
        <taxon>Paratrimastigidae</taxon>
        <taxon>Paratrimastix</taxon>
    </lineage>
</organism>
<comment type="caution">
    <text evidence="10">The sequence shown here is derived from an EMBL/GenBank/DDBJ whole genome shotgun (WGS) entry which is preliminary data.</text>
</comment>
<dbReference type="Proteomes" id="UP001141327">
    <property type="component" value="Unassembled WGS sequence"/>
</dbReference>
<dbReference type="SUPFAM" id="SSF56281">
    <property type="entry name" value="Metallo-hydrolase/oxidoreductase"/>
    <property type="match status" value="1"/>
</dbReference>
<comment type="subunit">
    <text evidence="2">Homodimer.</text>
</comment>
<dbReference type="EMBL" id="JAPMOS010000048">
    <property type="protein sequence ID" value="KAJ4457353.1"/>
    <property type="molecule type" value="Genomic_DNA"/>
</dbReference>
<proteinExistence type="inferred from homology"/>
<keyword evidence="8" id="KW-0862">Zinc</keyword>
<dbReference type="HAMAP" id="MF_01818">
    <property type="entry name" value="RNase_Z_BN"/>
    <property type="match status" value="1"/>
</dbReference>
<dbReference type="InterPro" id="IPR013471">
    <property type="entry name" value="RNase_Z/BN"/>
</dbReference>
<dbReference type="Pfam" id="PF23023">
    <property type="entry name" value="Anti-Pycsar_Apyc1"/>
    <property type="match status" value="1"/>
</dbReference>
<feature type="compositionally biased region" description="Low complexity" evidence="9">
    <location>
        <begin position="396"/>
        <end position="417"/>
    </location>
</feature>
<keyword evidence="5" id="KW-0479">Metal-binding</keyword>
<dbReference type="Gene3D" id="3.60.15.10">
    <property type="entry name" value="Ribonuclease Z/Hydroxyacylglutathione hydrolase-like"/>
    <property type="match status" value="1"/>
</dbReference>
<gene>
    <name evidence="10" type="ORF">PAPYR_7160</name>
</gene>